<dbReference type="VEuPathDB" id="TriTrypDB:LtaPh_3113400"/>
<evidence type="ECO:0000313" key="4">
    <source>
        <dbReference type="Proteomes" id="UP000419144"/>
    </source>
</evidence>
<reference evidence="3" key="1">
    <citation type="submission" date="2019-11" db="EMBL/GenBank/DDBJ databases">
        <title>Leishmania tarentolae CDS.</title>
        <authorList>
            <person name="Goto Y."/>
            <person name="Yamagishi J."/>
        </authorList>
    </citation>
    <scope>NUCLEOTIDE SEQUENCE [LARGE SCALE GENOMIC DNA]</scope>
    <source>
        <strain evidence="3">Parrot Tar II</strain>
    </source>
</reference>
<evidence type="ECO:0000256" key="1">
    <source>
        <dbReference type="SAM" id="Coils"/>
    </source>
</evidence>
<comment type="caution">
    <text evidence="3">The sequence shown here is derived from an EMBL/GenBank/DDBJ whole genome shotgun (WGS) entry which is preliminary data.</text>
</comment>
<evidence type="ECO:0000256" key="2">
    <source>
        <dbReference type="SAM" id="MobiDB-lite"/>
    </source>
</evidence>
<dbReference type="EMBL" id="BLBS01000046">
    <property type="protein sequence ID" value="GET91134.1"/>
    <property type="molecule type" value="Genomic_DNA"/>
</dbReference>
<feature type="coiled-coil region" evidence="1">
    <location>
        <begin position="100"/>
        <end position="162"/>
    </location>
</feature>
<proteinExistence type="predicted"/>
<dbReference type="AlphaFoldDB" id="A0A640KQ20"/>
<dbReference type="Proteomes" id="UP000419144">
    <property type="component" value="Unassembled WGS sequence"/>
</dbReference>
<protein>
    <submittedName>
        <fullName evidence="3">Uncharacterized protein</fullName>
    </submittedName>
</protein>
<accession>A0A640KQ20</accession>
<keyword evidence="4" id="KW-1185">Reference proteome</keyword>
<keyword evidence="1" id="KW-0175">Coiled coil</keyword>
<dbReference type="OrthoDB" id="267120at2759"/>
<name>A0A640KQ20_LEITA</name>
<evidence type="ECO:0000313" key="3">
    <source>
        <dbReference type="EMBL" id="GET91134.1"/>
    </source>
</evidence>
<feature type="region of interest" description="Disordered" evidence="2">
    <location>
        <begin position="185"/>
        <end position="209"/>
    </location>
</feature>
<gene>
    <name evidence="3" type="ORF">LtaPh_3113400</name>
</gene>
<sequence length="338" mass="37382">MLGNLDAATGDALRSFHDALDHAQQSLQRDEERLSATAQLLSNLTLEVDCLKADIAPNSPTRQRREALQAEKLKLLHHTRHQREAIAETAAHIQHMKEPRAKLTERVAALRADVKALRRQYGLRAAQVHTFIAQFLQPQNSLESLRCQLAQLQQARASEAEHVSACRRRLEERKADLAALKDTHRFNGITNPNGDVTAGNGKPPGSPGNAEAAAVYAPALGGNGEQLNDKNQDCAASVLLHSEPEKRSEMVRRRSKQLAAHKDAEIQQAAEQERLESLRVDLKRQVLLLCKEIEGADAAQQREQKAFHDALDNAASGAGEDVHRLCQRCNSDLFQGFL</sequence>
<organism evidence="3 4">
    <name type="scientific">Leishmania tarentolae</name>
    <name type="common">Sauroleishmania tarentolae</name>
    <dbReference type="NCBI Taxonomy" id="5689"/>
    <lineage>
        <taxon>Eukaryota</taxon>
        <taxon>Discoba</taxon>
        <taxon>Euglenozoa</taxon>
        <taxon>Kinetoplastea</taxon>
        <taxon>Metakinetoplastina</taxon>
        <taxon>Trypanosomatida</taxon>
        <taxon>Trypanosomatidae</taxon>
        <taxon>Leishmaniinae</taxon>
        <taxon>Leishmania</taxon>
        <taxon>lizard Leishmania</taxon>
    </lineage>
</organism>